<dbReference type="EMBL" id="BAAARV010000033">
    <property type="protein sequence ID" value="GAA2353326.1"/>
    <property type="molecule type" value="Genomic_DNA"/>
</dbReference>
<keyword evidence="2 5" id="KW-0812">Transmembrane</keyword>
<evidence type="ECO:0000259" key="6">
    <source>
        <dbReference type="Pfam" id="PF07291"/>
    </source>
</evidence>
<organism evidence="7 8">
    <name type="scientific">Dactylosporangium salmoneum</name>
    <dbReference type="NCBI Taxonomy" id="53361"/>
    <lineage>
        <taxon>Bacteria</taxon>
        <taxon>Bacillati</taxon>
        <taxon>Actinomycetota</taxon>
        <taxon>Actinomycetes</taxon>
        <taxon>Micromonosporales</taxon>
        <taxon>Micromonosporaceae</taxon>
        <taxon>Dactylosporangium</taxon>
    </lineage>
</organism>
<proteinExistence type="predicted"/>
<evidence type="ECO:0000256" key="4">
    <source>
        <dbReference type="ARBA" id="ARBA00023136"/>
    </source>
</evidence>
<reference evidence="8" key="1">
    <citation type="journal article" date="2019" name="Int. J. Syst. Evol. Microbiol.">
        <title>The Global Catalogue of Microorganisms (GCM) 10K type strain sequencing project: providing services to taxonomists for standard genome sequencing and annotation.</title>
        <authorList>
            <consortium name="The Broad Institute Genomics Platform"/>
            <consortium name="The Broad Institute Genome Sequencing Center for Infectious Disease"/>
            <person name="Wu L."/>
            <person name="Ma J."/>
        </authorList>
    </citation>
    <scope>NUCLEOTIDE SEQUENCE [LARGE SCALE GENOMIC DNA]</scope>
    <source>
        <strain evidence="8">JCM 3272</strain>
    </source>
</reference>
<evidence type="ECO:0000256" key="3">
    <source>
        <dbReference type="ARBA" id="ARBA00022989"/>
    </source>
</evidence>
<gene>
    <name evidence="7" type="ORF">GCM10010170_044600</name>
</gene>
<evidence type="ECO:0000313" key="7">
    <source>
        <dbReference type="EMBL" id="GAA2353326.1"/>
    </source>
</evidence>
<feature type="transmembrane region" description="Helical" evidence="5">
    <location>
        <begin position="80"/>
        <end position="98"/>
    </location>
</feature>
<accession>A0ABP5TI38</accession>
<evidence type="ECO:0000313" key="8">
    <source>
        <dbReference type="Proteomes" id="UP001501444"/>
    </source>
</evidence>
<keyword evidence="3 5" id="KW-1133">Transmembrane helix</keyword>
<keyword evidence="4 5" id="KW-0472">Membrane</keyword>
<feature type="transmembrane region" description="Helical" evidence="5">
    <location>
        <begin position="12"/>
        <end position="32"/>
    </location>
</feature>
<dbReference type="Proteomes" id="UP001501444">
    <property type="component" value="Unassembled WGS sequence"/>
</dbReference>
<feature type="transmembrane region" description="Helical" evidence="5">
    <location>
        <begin position="38"/>
        <end position="59"/>
    </location>
</feature>
<evidence type="ECO:0000256" key="1">
    <source>
        <dbReference type="ARBA" id="ARBA00004141"/>
    </source>
</evidence>
<feature type="transmembrane region" description="Helical" evidence="5">
    <location>
        <begin position="104"/>
        <end position="124"/>
    </location>
</feature>
<keyword evidence="8" id="KW-1185">Reference proteome</keyword>
<dbReference type="InterPro" id="IPR009908">
    <property type="entry name" value="Methylamine_util_MauE"/>
</dbReference>
<evidence type="ECO:0000256" key="5">
    <source>
        <dbReference type="SAM" id="Phobius"/>
    </source>
</evidence>
<dbReference type="Pfam" id="PF07291">
    <property type="entry name" value="MauE"/>
    <property type="match status" value="1"/>
</dbReference>
<protein>
    <recommendedName>
        <fullName evidence="6">Methylamine utilisation protein MauE domain-containing protein</fullName>
    </recommendedName>
</protein>
<feature type="domain" description="Methylamine utilisation protein MauE" evidence="6">
    <location>
        <begin position="8"/>
        <end position="95"/>
    </location>
</feature>
<comment type="subcellular location">
    <subcellularLocation>
        <location evidence="1">Membrane</location>
        <topology evidence="1">Multi-pass membrane protein</topology>
    </subcellularLocation>
</comment>
<comment type="caution">
    <text evidence="7">The sequence shown here is derived from an EMBL/GenBank/DDBJ whole genome shotgun (WGS) entry which is preliminary data.</text>
</comment>
<sequence>MAVLAPAPPAAVGPLAVAVVAAEGAIVAALAVGPLVRVGFALALGLLGAFTIAIVSAYTREKRVPCACFGSGSPVGPRHVVRNGILAAVALAGLLTAGGGPVHLAGAGIALAAGLIGGLLMITFDDLVELFE</sequence>
<name>A0ABP5TI38_9ACTN</name>
<evidence type="ECO:0000256" key="2">
    <source>
        <dbReference type="ARBA" id="ARBA00022692"/>
    </source>
</evidence>